<comment type="similarity">
    <text evidence="1">Belongs to the membrane fusion protein (MFP) (TC 8.A.1) family.</text>
</comment>
<accession>A0ABR6VHJ8</accession>
<dbReference type="Pfam" id="PF25975">
    <property type="entry name" value="CzcB_C"/>
    <property type="match status" value="1"/>
</dbReference>
<dbReference type="Gene3D" id="2.40.30.170">
    <property type="match status" value="1"/>
</dbReference>
<dbReference type="Gene3D" id="2.40.420.20">
    <property type="match status" value="1"/>
</dbReference>
<evidence type="ECO:0000313" key="5">
    <source>
        <dbReference type="EMBL" id="MBC3536770.1"/>
    </source>
</evidence>
<feature type="domain" description="CzcB-like C-terminal circularly permuted SH3-like" evidence="4">
    <location>
        <begin position="344"/>
        <end position="403"/>
    </location>
</feature>
<feature type="domain" description="CusB-like beta-barrel" evidence="2">
    <location>
        <begin position="268"/>
        <end position="331"/>
    </location>
</feature>
<protein>
    <submittedName>
        <fullName evidence="5">Efflux RND transporter periplasmic adaptor subunit</fullName>
    </submittedName>
</protein>
<dbReference type="Gene3D" id="2.40.50.100">
    <property type="match status" value="1"/>
</dbReference>
<dbReference type="InterPro" id="IPR058647">
    <property type="entry name" value="BSH_CzcB-like"/>
</dbReference>
<reference evidence="5 6" key="1">
    <citation type="submission" date="2020-08" db="EMBL/GenBank/DDBJ databases">
        <authorList>
            <person name="Liu C."/>
            <person name="Sun Q."/>
        </authorList>
    </citation>
    <scope>NUCLEOTIDE SEQUENCE [LARGE SCALE GENOMIC DNA]</scope>
    <source>
        <strain evidence="5 6">NSJ-59</strain>
    </source>
</reference>
<dbReference type="SUPFAM" id="SSF111369">
    <property type="entry name" value="HlyD-like secretion proteins"/>
    <property type="match status" value="2"/>
</dbReference>
<evidence type="ECO:0000259" key="4">
    <source>
        <dbReference type="Pfam" id="PF25975"/>
    </source>
</evidence>
<dbReference type="InterPro" id="IPR006143">
    <property type="entry name" value="RND_pump_MFP"/>
</dbReference>
<name>A0ABR6VHJ8_9FIRM</name>
<sequence>MKDTKWLALLHSRRGKLLAFACILLLACIGIYALSHSNTAKKGAQATTDAAVQAYTLERKDMYRHVSMSGETVPIAQVDLSTKYAGKIASVDVQLGDYVEPGQVLLTQDPTDTSLTLQQDQAALQQAQAESTAAEAQFSSDLQKARIDYETAKMNYNRYVILKSEGAISQKDLDTVYQALIVAQSTLQNLESQNLGDIPATIAAKQAAQAKAGYVVDSLSQQLGDLTIRAPRAGVISYRNAEVGAMVPANTKVLTVTDTSGIYIDCPLSETDVAAIHMGMDVTVSIESLAQTYAGVITYVSPAMDPTTKTYMVRITLTQPDGALRGGMFAQSGVDVLQRAQTLYVPKDALLELNGVSSAYVILPDNTIQIRQVKTGLRNDAYVEILDGLSVGDRIAVTNTARLKDGSHVTIEKET</sequence>
<dbReference type="PROSITE" id="PS51257">
    <property type="entry name" value="PROKAR_LIPOPROTEIN"/>
    <property type="match status" value="1"/>
</dbReference>
<gene>
    <name evidence="5" type="ORF">H8J70_05850</name>
</gene>
<dbReference type="PANTHER" id="PTHR30469">
    <property type="entry name" value="MULTIDRUG RESISTANCE PROTEIN MDTA"/>
    <property type="match status" value="1"/>
</dbReference>
<dbReference type="Pfam" id="PF25973">
    <property type="entry name" value="BSH_CzcB"/>
    <property type="match status" value="1"/>
</dbReference>
<proteinExistence type="inferred from homology"/>
<evidence type="ECO:0000259" key="3">
    <source>
        <dbReference type="Pfam" id="PF25973"/>
    </source>
</evidence>
<comment type="caution">
    <text evidence="5">The sequence shown here is derived from an EMBL/GenBank/DDBJ whole genome shotgun (WGS) entry which is preliminary data.</text>
</comment>
<dbReference type="EMBL" id="JACOGK010000014">
    <property type="protein sequence ID" value="MBC3536770.1"/>
    <property type="molecule type" value="Genomic_DNA"/>
</dbReference>
<evidence type="ECO:0000256" key="1">
    <source>
        <dbReference type="ARBA" id="ARBA00009477"/>
    </source>
</evidence>
<dbReference type="Proteomes" id="UP000606870">
    <property type="component" value="Unassembled WGS sequence"/>
</dbReference>
<dbReference type="InterPro" id="IPR058792">
    <property type="entry name" value="Beta-barrel_RND_2"/>
</dbReference>
<dbReference type="NCBIfam" id="TIGR01730">
    <property type="entry name" value="RND_mfp"/>
    <property type="match status" value="1"/>
</dbReference>
<evidence type="ECO:0000259" key="2">
    <source>
        <dbReference type="Pfam" id="PF25954"/>
    </source>
</evidence>
<keyword evidence="6" id="KW-1185">Reference proteome</keyword>
<dbReference type="InterPro" id="IPR058649">
    <property type="entry name" value="CzcB_C"/>
</dbReference>
<organism evidence="5 6">
    <name type="scientific">Megasphaera hominis</name>
    <dbReference type="NCBI Taxonomy" id="159836"/>
    <lineage>
        <taxon>Bacteria</taxon>
        <taxon>Bacillati</taxon>
        <taxon>Bacillota</taxon>
        <taxon>Negativicutes</taxon>
        <taxon>Veillonellales</taxon>
        <taxon>Veillonellaceae</taxon>
        <taxon>Megasphaera</taxon>
    </lineage>
</organism>
<feature type="domain" description="CzcB-like barrel-sandwich hybrid" evidence="3">
    <location>
        <begin position="80"/>
        <end position="258"/>
    </location>
</feature>
<dbReference type="Pfam" id="PF25954">
    <property type="entry name" value="Beta-barrel_RND_2"/>
    <property type="match status" value="1"/>
</dbReference>
<dbReference type="RefSeq" id="WP_186502928.1">
    <property type="nucleotide sequence ID" value="NZ_JACOGK010000014.1"/>
</dbReference>
<evidence type="ECO:0000313" key="6">
    <source>
        <dbReference type="Proteomes" id="UP000606870"/>
    </source>
</evidence>